<evidence type="ECO:0000256" key="18">
    <source>
        <dbReference type="ARBA" id="ARBA00023180"/>
    </source>
</evidence>
<evidence type="ECO:0000256" key="7">
    <source>
        <dbReference type="ARBA" id="ARBA00022614"/>
    </source>
</evidence>
<dbReference type="Pfam" id="PF00560">
    <property type="entry name" value="LRR_1"/>
    <property type="match status" value="3"/>
</dbReference>
<dbReference type="InterPro" id="IPR000719">
    <property type="entry name" value="Prot_kinase_dom"/>
</dbReference>
<keyword evidence="12 21" id="KW-0547">Nucleotide-binding</keyword>
<keyword evidence="18" id="KW-0325">Glycoprotein</keyword>
<keyword evidence="16 22" id="KW-0472">Membrane</keyword>
<dbReference type="PROSITE" id="PS50011">
    <property type="entry name" value="PROTEIN_KINASE_DOM"/>
    <property type="match status" value="1"/>
</dbReference>
<dbReference type="GO" id="GO:0005524">
    <property type="term" value="F:ATP binding"/>
    <property type="evidence" value="ECO:0007669"/>
    <property type="project" value="UniProtKB-UniRule"/>
</dbReference>
<evidence type="ECO:0000256" key="11">
    <source>
        <dbReference type="ARBA" id="ARBA00022737"/>
    </source>
</evidence>
<evidence type="ECO:0000256" key="19">
    <source>
        <dbReference type="ARBA" id="ARBA00047899"/>
    </source>
</evidence>
<dbReference type="SUPFAM" id="SSF52058">
    <property type="entry name" value="L domain-like"/>
    <property type="match status" value="1"/>
</dbReference>
<keyword evidence="7" id="KW-0433">Leucine-rich repeat</keyword>
<dbReference type="SMART" id="SM00220">
    <property type="entry name" value="S_TKc"/>
    <property type="match status" value="1"/>
</dbReference>
<keyword evidence="9 22" id="KW-0812">Transmembrane</keyword>
<dbReference type="Gene3D" id="3.80.10.10">
    <property type="entry name" value="Ribonuclease Inhibitor"/>
    <property type="match status" value="1"/>
</dbReference>
<evidence type="ECO:0000256" key="9">
    <source>
        <dbReference type="ARBA" id="ARBA00022692"/>
    </source>
</evidence>
<evidence type="ECO:0000256" key="3">
    <source>
        <dbReference type="ARBA" id="ARBA00012513"/>
    </source>
</evidence>
<protein>
    <recommendedName>
        <fullName evidence="3">non-specific serine/threonine protein kinase</fullName>
        <ecNumber evidence="3">2.7.11.1</ecNumber>
    </recommendedName>
</protein>
<dbReference type="GO" id="GO:0005886">
    <property type="term" value="C:plasma membrane"/>
    <property type="evidence" value="ECO:0007669"/>
    <property type="project" value="UniProtKB-SubCell"/>
</dbReference>
<keyword evidence="4" id="KW-1003">Cell membrane</keyword>
<dbReference type="InterPro" id="IPR001611">
    <property type="entry name" value="Leu-rich_rpt"/>
</dbReference>
<keyword evidence="11" id="KW-0677">Repeat</keyword>
<evidence type="ECO:0000256" key="8">
    <source>
        <dbReference type="ARBA" id="ARBA00022679"/>
    </source>
</evidence>
<evidence type="ECO:0000256" key="22">
    <source>
        <dbReference type="SAM" id="Phobius"/>
    </source>
</evidence>
<evidence type="ECO:0000256" key="12">
    <source>
        <dbReference type="ARBA" id="ARBA00022741"/>
    </source>
</evidence>
<evidence type="ECO:0000256" key="14">
    <source>
        <dbReference type="ARBA" id="ARBA00022840"/>
    </source>
</evidence>
<dbReference type="InterPro" id="IPR008271">
    <property type="entry name" value="Ser/Thr_kinase_AS"/>
</dbReference>
<evidence type="ECO:0000313" key="24">
    <source>
        <dbReference type="EnsemblPlants" id="Kaladp0001s0149.1.v1.1"/>
    </source>
</evidence>
<comment type="subcellular location">
    <subcellularLocation>
        <location evidence="1">Cell membrane</location>
        <topology evidence="1">Single-pass membrane protein</topology>
    </subcellularLocation>
</comment>
<evidence type="ECO:0000256" key="15">
    <source>
        <dbReference type="ARBA" id="ARBA00022989"/>
    </source>
</evidence>
<evidence type="ECO:0000256" key="6">
    <source>
        <dbReference type="ARBA" id="ARBA00022553"/>
    </source>
</evidence>
<dbReference type="Gramene" id="Kaladp0001s0149.1.v1.1">
    <property type="protein sequence ID" value="Kaladp0001s0149.1.v1.1"/>
    <property type="gene ID" value="Kaladp0001s0149.v1.1"/>
</dbReference>
<evidence type="ECO:0000313" key="25">
    <source>
        <dbReference type="Proteomes" id="UP000594263"/>
    </source>
</evidence>
<name>A0A7N0R8F5_KALFE</name>
<evidence type="ECO:0000256" key="17">
    <source>
        <dbReference type="ARBA" id="ARBA00023170"/>
    </source>
</evidence>
<dbReference type="FunFam" id="1.10.510.10:FF:000358">
    <property type="entry name" value="Putative leucine-rich repeat receptor-like serine/threonine-protein kinase"/>
    <property type="match status" value="1"/>
</dbReference>
<keyword evidence="5" id="KW-0723">Serine/threonine-protein kinase</keyword>
<feature type="binding site" evidence="21">
    <location>
        <position position="321"/>
    </location>
    <ligand>
        <name>ATP</name>
        <dbReference type="ChEBI" id="CHEBI:30616"/>
    </ligand>
</feature>
<keyword evidence="8" id="KW-0808">Transferase</keyword>
<dbReference type="InterPro" id="IPR051809">
    <property type="entry name" value="Plant_receptor-like_S/T_kinase"/>
</dbReference>
<keyword evidence="10" id="KW-0732">Signal</keyword>
<dbReference type="PROSITE" id="PS00108">
    <property type="entry name" value="PROTEIN_KINASE_ST"/>
    <property type="match status" value="1"/>
</dbReference>
<dbReference type="AlphaFoldDB" id="A0A7N0R8F5"/>
<dbReference type="InterPro" id="IPR032675">
    <property type="entry name" value="LRR_dom_sf"/>
</dbReference>
<dbReference type="PANTHER" id="PTHR27008:SF499">
    <property type="entry name" value="OS06G0581500 PROTEIN"/>
    <property type="match status" value="1"/>
</dbReference>
<dbReference type="EnsemblPlants" id="Kaladp0001s0149.1.v1.1">
    <property type="protein sequence ID" value="Kaladp0001s0149.1.v1.1"/>
    <property type="gene ID" value="Kaladp0001s0149.v1.1"/>
</dbReference>
<dbReference type="SUPFAM" id="SSF56112">
    <property type="entry name" value="Protein kinase-like (PK-like)"/>
    <property type="match status" value="1"/>
</dbReference>
<evidence type="ECO:0000256" key="13">
    <source>
        <dbReference type="ARBA" id="ARBA00022777"/>
    </source>
</evidence>
<dbReference type="GO" id="GO:0004674">
    <property type="term" value="F:protein serine/threonine kinase activity"/>
    <property type="evidence" value="ECO:0007669"/>
    <property type="project" value="UniProtKB-KW"/>
</dbReference>
<comment type="similarity">
    <text evidence="2">Belongs to the RLP family.</text>
</comment>
<evidence type="ECO:0000259" key="23">
    <source>
        <dbReference type="PROSITE" id="PS50011"/>
    </source>
</evidence>
<evidence type="ECO:0000256" key="1">
    <source>
        <dbReference type="ARBA" id="ARBA00004162"/>
    </source>
</evidence>
<keyword evidence="15 22" id="KW-1133">Transmembrane helix</keyword>
<dbReference type="PANTHER" id="PTHR27008">
    <property type="entry name" value="OS04G0122200 PROTEIN"/>
    <property type="match status" value="1"/>
</dbReference>
<dbReference type="OMA" id="EYANGSP"/>
<keyword evidence="6" id="KW-0597">Phosphoprotein</keyword>
<dbReference type="FunFam" id="3.30.200.20:FF:000432">
    <property type="entry name" value="LRR receptor-like serine/threonine-protein kinase EFR"/>
    <property type="match status" value="1"/>
</dbReference>
<evidence type="ECO:0000256" key="16">
    <source>
        <dbReference type="ARBA" id="ARBA00023136"/>
    </source>
</evidence>
<sequence>MNLTGEIPSSIGNLAMLQTLALGGNRLRGTIPTSLGDLKNLYFLELQGNKLEGLNLSNNQLSGMVSERIVSSLDGLIELDMSINSFNGYFPAAVGKLMNLIFLDISGNKFSGEVPPELGKCSMLAFLKVQANFFEGKIPSSLGSLVAAEYLDLSGNNLSGEIPSELQNLRNLQILNISFNQLEGPVPTKGIFSNLTEFYFQGNEKLCGGIPQLNLPRCSSIDKNKNEKRHKLSTLIIIVVTVSIFFGFLLVSILTWVVCRKVSKRNDARAISLLDGGQYLRLSYKQLWDTTNGFSAANIIGAGSFGSVYSGALGDKPIAVKVMNLEKHGAIKSFKAECKALSKIRHRNLLQILSCCSSLDFKRNDFMALVYELMPNGSLESWLHGSRILKLGQRLDIAIDIASALEYLHHDCEPQIVHCDLKPNNVLLDEDMVAHVGDFGLARILRGATSSSNLSQEQSMSSLGIKGTVGYVPPEYGMGGNVSIEGDMYSFGILLLEMITGRRPTDDIFKDNISLHSLCKYKTSSSNIFHIMDSHLLAELNIENDRYGTNPEDASVKKVQDCCAAITEVGVACSVDSPNERMDIREALKVLHNTRIKFLERRVGVHRQYAHPLLDEERPLSDNA</sequence>
<evidence type="ECO:0000256" key="21">
    <source>
        <dbReference type="PROSITE-ProRule" id="PRU10141"/>
    </source>
</evidence>
<evidence type="ECO:0000256" key="10">
    <source>
        <dbReference type="ARBA" id="ARBA00022729"/>
    </source>
</evidence>
<evidence type="ECO:0000256" key="2">
    <source>
        <dbReference type="ARBA" id="ARBA00009592"/>
    </source>
</evidence>
<proteinExistence type="inferred from homology"/>
<evidence type="ECO:0000256" key="4">
    <source>
        <dbReference type="ARBA" id="ARBA00022475"/>
    </source>
</evidence>
<dbReference type="PRINTS" id="PR00019">
    <property type="entry name" value="LEURICHRPT"/>
</dbReference>
<comment type="catalytic activity">
    <reaction evidence="20">
        <text>L-seryl-[protein] + ATP = O-phospho-L-seryl-[protein] + ADP + H(+)</text>
        <dbReference type="Rhea" id="RHEA:17989"/>
        <dbReference type="Rhea" id="RHEA-COMP:9863"/>
        <dbReference type="Rhea" id="RHEA-COMP:11604"/>
        <dbReference type="ChEBI" id="CHEBI:15378"/>
        <dbReference type="ChEBI" id="CHEBI:29999"/>
        <dbReference type="ChEBI" id="CHEBI:30616"/>
        <dbReference type="ChEBI" id="CHEBI:83421"/>
        <dbReference type="ChEBI" id="CHEBI:456216"/>
        <dbReference type="EC" id="2.7.11.1"/>
    </reaction>
</comment>
<dbReference type="Gene3D" id="3.30.200.20">
    <property type="entry name" value="Phosphorylase Kinase, domain 1"/>
    <property type="match status" value="1"/>
</dbReference>
<dbReference type="EC" id="2.7.11.1" evidence="3"/>
<dbReference type="Proteomes" id="UP000594263">
    <property type="component" value="Unplaced"/>
</dbReference>
<evidence type="ECO:0000256" key="5">
    <source>
        <dbReference type="ARBA" id="ARBA00022527"/>
    </source>
</evidence>
<dbReference type="PROSITE" id="PS00107">
    <property type="entry name" value="PROTEIN_KINASE_ATP"/>
    <property type="match status" value="1"/>
</dbReference>
<reference evidence="24" key="1">
    <citation type="submission" date="2021-01" db="UniProtKB">
        <authorList>
            <consortium name="EnsemblPlants"/>
        </authorList>
    </citation>
    <scope>IDENTIFICATION</scope>
</reference>
<comment type="catalytic activity">
    <reaction evidence="19">
        <text>L-threonyl-[protein] + ATP = O-phospho-L-threonyl-[protein] + ADP + H(+)</text>
        <dbReference type="Rhea" id="RHEA:46608"/>
        <dbReference type="Rhea" id="RHEA-COMP:11060"/>
        <dbReference type="Rhea" id="RHEA-COMP:11605"/>
        <dbReference type="ChEBI" id="CHEBI:15378"/>
        <dbReference type="ChEBI" id="CHEBI:30013"/>
        <dbReference type="ChEBI" id="CHEBI:30616"/>
        <dbReference type="ChEBI" id="CHEBI:61977"/>
        <dbReference type="ChEBI" id="CHEBI:456216"/>
        <dbReference type="EC" id="2.7.11.1"/>
    </reaction>
</comment>
<dbReference type="FunFam" id="3.80.10.10:FF:000111">
    <property type="entry name" value="LRR receptor-like serine/threonine-protein kinase ERECTA"/>
    <property type="match status" value="1"/>
</dbReference>
<evidence type="ECO:0000256" key="20">
    <source>
        <dbReference type="ARBA" id="ARBA00048679"/>
    </source>
</evidence>
<feature type="transmembrane region" description="Helical" evidence="22">
    <location>
        <begin position="232"/>
        <end position="258"/>
    </location>
</feature>
<dbReference type="InterPro" id="IPR017441">
    <property type="entry name" value="Protein_kinase_ATP_BS"/>
</dbReference>
<organism evidence="24 25">
    <name type="scientific">Kalanchoe fedtschenkoi</name>
    <name type="common">Lavender scallops</name>
    <name type="synonym">South American air plant</name>
    <dbReference type="NCBI Taxonomy" id="63787"/>
    <lineage>
        <taxon>Eukaryota</taxon>
        <taxon>Viridiplantae</taxon>
        <taxon>Streptophyta</taxon>
        <taxon>Embryophyta</taxon>
        <taxon>Tracheophyta</taxon>
        <taxon>Spermatophyta</taxon>
        <taxon>Magnoliopsida</taxon>
        <taxon>eudicotyledons</taxon>
        <taxon>Gunneridae</taxon>
        <taxon>Pentapetalae</taxon>
        <taxon>Saxifragales</taxon>
        <taxon>Crassulaceae</taxon>
        <taxon>Kalanchoe</taxon>
    </lineage>
</organism>
<dbReference type="InterPro" id="IPR011009">
    <property type="entry name" value="Kinase-like_dom_sf"/>
</dbReference>
<keyword evidence="25" id="KW-1185">Reference proteome</keyword>
<dbReference type="Gene3D" id="1.10.510.10">
    <property type="entry name" value="Transferase(Phosphotransferase) domain 1"/>
    <property type="match status" value="1"/>
</dbReference>
<accession>A0A7N0R8F5</accession>
<keyword evidence="14 21" id="KW-0067">ATP-binding</keyword>
<keyword evidence="13" id="KW-0418">Kinase</keyword>
<keyword evidence="17" id="KW-0675">Receptor</keyword>
<dbReference type="Pfam" id="PF00069">
    <property type="entry name" value="Pkinase"/>
    <property type="match status" value="1"/>
</dbReference>
<feature type="domain" description="Protein kinase" evidence="23">
    <location>
        <begin position="294"/>
        <end position="614"/>
    </location>
</feature>